<keyword evidence="1" id="KW-0479">Metal-binding</keyword>
<dbReference type="PANTHER" id="PTHR11845">
    <property type="entry name" value="5'-DEOXYNUCLEOTIDASE HDDC2"/>
    <property type="match status" value="1"/>
</dbReference>
<dbReference type="Pfam" id="PF13023">
    <property type="entry name" value="HD_3"/>
    <property type="match status" value="1"/>
</dbReference>
<sequence>MQHVLQFIHVAEQLKKEMRHSWLSNGRQESVAEHTWRLTVIAMALEPYLKQPLRMEKLLKMLIIHDLVEVYAGDIPAFEKSNRKEQKHANEQRAIERLQQLLGGVAGQELYDLWQEFESRETYEAKVANAIDKLEVQIQHNEASLDTWLPIEHEMTFQIAKHTEFDDALEQLRLLVVDEAAAKLEAGNIDISNWIKKV</sequence>
<dbReference type="Proteomes" id="UP000093199">
    <property type="component" value="Unassembled WGS sequence"/>
</dbReference>
<dbReference type="GO" id="GO:0005737">
    <property type="term" value="C:cytoplasm"/>
    <property type="evidence" value="ECO:0007669"/>
    <property type="project" value="TreeGrafter"/>
</dbReference>
<organism evidence="4 5">
    <name type="scientific">Caryophanon tenue</name>
    <dbReference type="NCBI Taxonomy" id="33978"/>
    <lineage>
        <taxon>Bacteria</taxon>
        <taxon>Bacillati</taxon>
        <taxon>Bacillota</taxon>
        <taxon>Bacilli</taxon>
        <taxon>Bacillales</taxon>
        <taxon>Caryophanaceae</taxon>
        <taxon>Caryophanon</taxon>
    </lineage>
</organism>
<name>A0A1C0YDI3_9BACL</name>
<keyword evidence="5" id="KW-1185">Reference proteome</keyword>
<evidence type="ECO:0000256" key="1">
    <source>
        <dbReference type="ARBA" id="ARBA00022723"/>
    </source>
</evidence>
<dbReference type="STRING" id="33978.A6M13_13795"/>
<dbReference type="OrthoDB" id="9796032at2"/>
<dbReference type="RefSeq" id="WP_066545117.1">
    <property type="nucleotide sequence ID" value="NZ_MASJ01000015.1"/>
</dbReference>
<evidence type="ECO:0000313" key="4">
    <source>
        <dbReference type="EMBL" id="OCS85211.1"/>
    </source>
</evidence>
<dbReference type="SUPFAM" id="SSF109604">
    <property type="entry name" value="HD-domain/PDEase-like"/>
    <property type="match status" value="1"/>
</dbReference>
<accession>A0A1C0YDI3</accession>
<evidence type="ECO:0000313" key="5">
    <source>
        <dbReference type="Proteomes" id="UP000093199"/>
    </source>
</evidence>
<dbReference type="AlphaFoldDB" id="A0A1C0YDI3"/>
<reference evidence="4 5" key="1">
    <citation type="submission" date="2016-07" db="EMBL/GenBank/DDBJ databases">
        <title>Caryophanon tenue genome sequencing.</title>
        <authorList>
            <person name="Verma A."/>
            <person name="Pal Y."/>
            <person name="Krishnamurthi S."/>
        </authorList>
    </citation>
    <scope>NUCLEOTIDE SEQUENCE [LARGE SCALE GENOMIC DNA]</scope>
    <source>
        <strain evidence="4 5">DSM 14152</strain>
    </source>
</reference>
<dbReference type="GO" id="GO:0002953">
    <property type="term" value="F:5'-deoxynucleotidase activity"/>
    <property type="evidence" value="ECO:0007669"/>
    <property type="project" value="InterPro"/>
</dbReference>
<gene>
    <name evidence="4" type="ORF">A6M13_13795</name>
</gene>
<dbReference type="InterPro" id="IPR039356">
    <property type="entry name" value="YfbR/HDDC2"/>
</dbReference>
<dbReference type="InterPro" id="IPR006674">
    <property type="entry name" value="HD_domain"/>
</dbReference>
<dbReference type="EMBL" id="MASJ01000015">
    <property type="protein sequence ID" value="OCS85211.1"/>
    <property type="molecule type" value="Genomic_DNA"/>
</dbReference>
<dbReference type="GO" id="GO:0046872">
    <property type="term" value="F:metal ion binding"/>
    <property type="evidence" value="ECO:0007669"/>
    <property type="project" value="UniProtKB-KW"/>
</dbReference>
<evidence type="ECO:0000259" key="3">
    <source>
        <dbReference type="Pfam" id="PF13023"/>
    </source>
</evidence>
<dbReference type="PANTHER" id="PTHR11845:SF13">
    <property type="entry name" value="5'-DEOXYNUCLEOTIDASE HDDC2"/>
    <property type="match status" value="1"/>
</dbReference>
<proteinExistence type="predicted"/>
<feature type="domain" description="HD" evidence="3">
    <location>
        <begin position="11"/>
        <end position="172"/>
    </location>
</feature>
<keyword evidence="2 4" id="KW-0378">Hydrolase</keyword>
<protein>
    <submittedName>
        <fullName evidence="4">HAD family hydrolase</fullName>
    </submittedName>
</protein>
<comment type="caution">
    <text evidence="4">The sequence shown here is derived from an EMBL/GenBank/DDBJ whole genome shotgun (WGS) entry which is preliminary data.</text>
</comment>
<evidence type="ECO:0000256" key="2">
    <source>
        <dbReference type="ARBA" id="ARBA00022801"/>
    </source>
</evidence>
<dbReference type="Gene3D" id="1.10.3210.10">
    <property type="entry name" value="Hypothetical protein af1432"/>
    <property type="match status" value="1"/>
</dbReference>